<gene>
    <name evidence="1" type="ORF">Aory04_000325700</name>
</gene>
<proteinExistence type="predicted"/>
<name>A0AAN5BPR1_ASPOZ</name>
<evidence type="ECO:0000313" key="1">
    <source>
        <dbReference type="EMBL" id="GMG26437.1"/>
    </source>
</evidence>
<dbReference type="AlphaFoldDB" id="A0AAN5BPR1"/>
<evidence type="ECO:0000313" key="2">
    <source>
        <dbReference type="Proteomes" id="UP001165205"/>
    </source>
</evidence>
<accession>A0AAN5BPR1</accession>
<comment type="caution">
    <text evidence="1">The sequence shown here is derived from an EMBL/GenBank/DDBJ whole genome shotgun (WGS) entry which is preliminary data.</text>
</comment>
<sequence>MLFDPWGIMSLIALEPSEEGPTVEVNGCISGQIVDHQELDIVSLSQLEQRTGELTVSKDHLSRDARWGPFFPGKCEIESHRVSGGAHMVVRPVSPGE</sequence>
<organism evidence="1 2">
    <name type="scientific">Aspergillus oryzae</name>
    <name type="common">Yellow koji mold</name>
    <dbReference type="NCBI Taxonomy" id="5062"/>
    <lineage>
        <taxon>Eukaryota</taxon>
        <taxon>Fungi</taxon>
        <taxon>Dikarya</taxon>
        <taxon>Ascomycota</taxon>
        <taxon>Pezizomycotina</taxon>
        <taxon>Eurotiomycetes</taxon>
        <taxon>Eurotiomycetidae</taxon>
        <taxon>Eurotiales</taxon>
        <taxon>Aspergillaceae</taxon>
        <taxon>Aspergillus</taxon>
        <taxon>Aspergillus subgen. Circumdati</taxon>
    </lineage>
</organism>
<dbReference type="EMBL" id="BSYA01000026">
    <property type="protein sequence ID" value="GMG26437.1"/>
    <property type="molecule type" value="Genomic_DNA"/>
</dbReference>
<protein>
    <submittedName>
        <fullName evidence="1">Unnamed protein product</fullName>
    </submittedName>
</protein>
<dbReference type="Proteomes" id="UP001165205">
    <property type="component" value="Unassembled WGS sequence"/>
</dbReference>
<reference evidence="1" key="1">
    <citation type="submission" date="2023-04" db="EMBL/GenBank/DDBJ databases">
        <title>Aspergillus oryzae NBRC 4228.</title>
        <authorList>
            <person name="Ichikawa N."/>
            <person name="Sato H."/>
            <person name="Tonouchi N."/>
        </authorList>
    </citation>
    <scope>NUCLEOTIDE SEQUENCE</scope>
    <source>
        <strain evidence="1">NBRC 4228</strain>
    </source>
</reference>